<protein>
    <submittedName>
        <fullName evidence="6">LysR family transcriptional regulator</fullName>
    </submittedName>
</protein>
<dbReference type="GO" id="GO:0032993">
    <property type="term" value="C:protein-DNA complex"/>
    <property type="evidence" value="ECO:0007669"/>
    <property type="project" value="TreeGrafter"/>
</dbReference>
<evidence type="ECO:0000256" key="4">
    <source>
        <dbReference type="ARBA" id="ARBA00023163"/>
    </source>
</evidence>
<evidence type="ECO:0000313" key="6">
    <source>
        <dbReference type="EMBL" id="TQM42753.1"/>
    </source>
</evidence>
<dbReference type="Gene3D" id="1.10.10.10">
    <property type="entry name" value="Winged helix-like DNA-binding domain superfamily/Winged helix DNA-binding domain"/>
    <property type="match status" value="1"/>
</dbReference>
<evidence type="ECO:0000256" key="2">
    <source>
        <dbReference type="ARBA" id="ARBA00023015"/>
    </source>
</evidence>
<dbReference type="GO" id="GO:0003677">
    <property type="term" value="F:DNA binding"/>
    <property type="evidence" value="ECO:0007669"/>
    <property type="project" value="UniProtKB-KW"/>
</dbReference>
<comment type="similarity">
    <text evidence="1">Belongs to the LysR transcriptional regulatory family.</text>
</comment>
<dbReference type="FunFam" id="1.10.10.10:FF:000001">
    <property type="entry name" value="LysR family transcriptional regulator"/>
    <property type="match status" value="1"/>
</dbReference>
<dbReference type="AlphaFoldDB" id="A0A543G9J0"/>
<dbReference type="CDD" id="cd08414">
    <property type="entry name" value="PBP2_LTTR_aromatics_like"/>
    <property type="match status" value="1"/>
</dbReference>
<proteinExistence type="inferred from homology"/>
<dbReference type="PANTHER" id="PTHR30346">
    <property type="entry name" value="TRANSCRIPTIONAL DUAL REGULATOR HCAR-RELATED"/>
    <property type="match status" value="1"/>
</dbReference>
<dbReference type="RefSeq" id="WP_142095496.1">
    <property type="nucleotide sequence ID" value="NZ_VFPH01000001.1"/>
</dbReference>
<reference evidence="6 7" key="1">
    <citation type="submission" date="2019-06" db="EMBL/GenBank/DDBJ databases">
        <title>Sequencing the genomes of 1000 actinobacteria strains.</title>
        <authorList>
            <person name="Klenk H.-P."/>
        </authorList>
    </citation>
    <scope>NUCLEOTIDE SEQUENCE [LARGE SCALE GENOMIC DNA]</scope>
    <source>
        <strain evidence="6 7">DSM 45511</strain>
    </source>
</reference>
<gene>
    <name evidence="6" type="ORF">FB388_0089</name>
</gene>
<dbReference type="PRINTS" id="PR00039">
    <property type="entry name" value="HTHLYSR"/>
</dbReference>
<keyword evidence="7" id="KW-1185">Reference proteome</keyword>
<dbReference type="GO" id="GO:0003700">
    <property type="term" value="F:DNA-binding transcription factor activity"/>
    <property type="evidence" value="ECO:0007669"/>
    <property type="project" value="InterPro"/>
</dbReference>
<organism evidence="6 7">
    <name type="scientific">Pseudonocardia cypriaca</name>
    <dbReference type="NCBI Taxonomy" id="882449"/>
    <lineage>
        <taxon>Bacteria</taxon>
        <taxon>Bacillati</taxon>
        <taxon>Actinomycetota</taxon>
        <taxon>Actinomycetes</taxon>
        <taxon>Pseudonocardiales</taxon>
        <taxon>Pseudonocardiaceae</taxon>
        <taxon>Pseudonocardia</taxon>
    </lineage>
</organism>
<dbReference type="InterPro" id="IPR005119">
    <property type="entry name" value="LysR_subst-bd"/>
</dbReference>
<dbReference type="Pfam" id="PF03466">
    <property type="entry name" value="LysR_substrate"/>
    <property type="match status" value="1"/>
</dbReference>
<dbReference type="PROSITE" id="PS50931">
    <property type="entry name" value="HTH_LYSR"/>
    <property type="match status" value="1"/>
</dbReference>
<feature type="domain" description="HTH lysR-type" evidence="5">
    <location>
        <begin position="1"/>
        <end position="60"/>
    </location>
</feature>
<keyword evidence="3" id="KW-0238">DNA-binding</keyword>
<dbReference type="OrthoDB" id="4140098at2"/>
<dbReference type="InterPro" id="IPR036390">
    <property type="entry name" value="WH_DNA-bd_sf"/>
</dbReference>
<evidence type="ECO:0000256" key="3">
    <source>
        <dbReference type="ARBA" id="ARBA00023125"/>
    </source>
</evidence>
<dbReference type="Gene3D" id="3.40.190.10">
    <property type="entry name" value="Periplasmic binding protein-like II"/>
    <property type="match status" value="2"/>
</dbReference>
<dbReference type="SUPFAM" id="SSF46785">
    <property type="entry name" value="Winged helix' DNA-binding domain"/>
    <property type="match status" value="1"/>
</dbReference>
<dbReference type="Proteomes" id="UP000319818">
    <property type="component" value="Unassembled WGS sequence"/>
</dbReference>
<name>A0A543G9J0_9PSEU</name>
<evidence type="ECO:0000259" key="5">
    <source>
        <dbReference type="PROSITE" id="PS50931"/>
    </source>
</evidence>
<keyword evidence="4" id="KW-0804">Transcription</keyword>
<dbReference type="EMBL" id="VFPH01000001">
    <property type="protein sequence ID" value="TQM42753.1"/>
    <property type="molecule type" value="Genomic_DNA"/>
</dbReference>
<evidence type="ECO:0000256" key="1">
    <source>
        <dbReference type="ARBA" id="ARBA00009437"/>
    </source>
</evidence>
<comment type="caution">
    <text evidence="6">The sequence shown here is derived from an EMBL/GenBank/DDBJ whole genome shotgun (WGS) entry which is preliminary data.</text>
</comment>
<dbReference type="SUPFAM" id="SSF53850">
    <property type="entry name" value="Periplasmic binding protein-like II"/>
    <property type="match status" value="1"/>
</dbReference>
<dbReference type="InterPro" id="IPR000847">
    <property type="entry name" value="LysR_HTH_N"/>
</dbReference>
<dbReference type="InterPro" id="IPR036388">
    <property type="entry name" value="WH-like_DNA-bd_sf"/>
</dbReference>
<dbReference type="PANTHER" id="PTHR30346:SF0">
    <property type="entry name" value="HCA OPERON TRANSCRIPTIONAL ACTIVATOR HCAR"/>
    <property type="match status" value="1"/>
</dbReference>
<evidence type="ECO:0000313" key="7">
    <source>
        <dbReference type="Proteomes" id="UP000319818"/>
    </source>
</evidence>
<dbReference type="Pfam" id="PF00126">
    <property type="entry name" value="HTH_1"/>
    <property type="match status" value="1"/>
</dbReference>
<sequence>MNVRVQDVHYFLAVAEELSFTRAAERLFVSQPALSKQIRQLEAQLRAELFTRGHRTVGLTAAGAAFLPRARAMVSEWEAAAEDVRLAGRTLTVGFHSRIGRGLVPTITATMQQRLPGWRLRFRQVPWGDPAVGLTAGTVDVALAWLPIPAGLSARRITAEDRGVALPAGHPLAARSTVRFADIADEPFVALPASAGPMRDFWLALDHRASPPSIAGEATTADEAYEIVAAGEGVLLQPAGSCAIHQREDVVHRPVVDLPPAQLAVVWRSGDGRPAVRVVTDACFHCASPPRAACGIMAG</sequence>
<accession>A0A543G9J0</accession>
<keyword evidence="2" id="KW-0805">Transcription regulation</keyword>